<reference evidence="2" key="1">
    <citation type="submission" date="2019-05" db="EMBL/GenBank/DDBJ databases">
        <title>Flavobacterium profundi sp. nov., isolated from a deep-sea seamount.</title>
        <authorList>
            <person name="Zhang D.-C."/>
        </authorList>
    </citation>
    <scope>NUCLEOTIDE SEQUENCE [LARGE SCALE GENOMIC DNA]</scope>
    <source>
        <strain evidence="2">TP390</strain>
    </source>
</reference>
<dbReference type="Proteomes" id="UP000431264">
    <property type="component" value="Unassembled WGS sequence"/>
</dbReference>
<dbReference type="EMBL" id="WQLW01000001">
    <property type="protein sequence ID" value="MVO07540.1"/>
    <property type="molecule type" value="Genomic_DNA"/>
</dbReference>
<dbReference type="InterPro" id="IPR025560">
    <property type="entry name" value="Imm22"/>
</dbReference>
<dbReference type="Pfam" id="PF14112">
    <property type="entry name" value="DUF4284"/>
    <property type="match status" value="1"/>
</dbReference>
<dbReference type="OrthoDB" id="1453564at2"/>
<name>A0A6I4IDQ4_9FLAO</name>
<protein>
    <recommendedName>
        <fullName evidence="3">Immunity protein 22</fullName>
    </recommendedName>
</protein>
<proteinExistence type="predicted"/>
<comment type="caution">
    <text evidence="1">The sequence shown here is derived from an EMBL/GenBank/DDBJ whole genome shotgun (WGS) entry which is preliminary data.</text>
</comment>
<dbReference type="AlphaFoldDB" id="A0A6I4IDQ4"/>
<evidence type="ECO:0008006" key="3">
    <source>
        <dbReference type="Google" id="ProtNLM"/>
    </source>
</evidence>
<accession>A0A6I4IDQ4</accession>
<gene>
    <name evidence="1" type="ORF">GOQ30_00010</name>
</gene>
<sequence>MKNKVVCVWIGEFDSKENFYNKYFSFNYEDDDISQFVKDSELEYYDEDFIESWWFEKLSISELKENKEVVLDSEYFFDDLIVELSKQNISTYNTITFLFGEKGENASNQDLFDYESSNDQKTIRFVFKKEYQK</sequence>
<dbReference type="RefSeq" id="WP_140995966.1">
    <property type="nucleotide sequence ID" value="NZ_VDCZ01000001.1"/>
</dbReference>
<keyword evidence="2" id="KW-1185">Reference proteome</keyword>
<organism evidence="1 2">
    <name type="scientific">Flavobacterium profundi</name>
    <dbReference type="NCBI Taxonomy" id="1774945"/>
    <lineage>
        <taxon>Bacteria</taxon>
        <taxon>Pseudomonadati</taxon>
        <taxon>Bacteroidota</taxon>
        <taxon>Flavobacteriia</taxon>
        <taxon>Flavobacteriales</taxon>
        <taxon>Flavobacteriaceae</taxon>
        <taxon>Flavobacterium</taxon>
    </lineage>
</organism>
<evidence type="ECO:0000313" key="1">
    <source>
        <dbReference type="EMBL" id="MVO07540.1"/>
    </source>
</evidence>
<evidence type="ECO:0000313" key="2">
    <source>
        <dbReference type="Proteomes" id="UP000431264"/>
    </source>
</evidence>